<evidence type="ECO:0000259" key="1">
    <source>
        <dbReference type="PROSITE" id="PS50822"/>
    </source>
</evidence>
<dbReference type="Gene3D" id="3.40.50.2300">
    <property type="match status" value="1"/>
</dbReference>
<dbReference type="Pfam" id="PF02171">
    <property type="entry name" value="Piwi"/>
    <property type="match status" value="1"/>
</dbReference>
<proteinExistence type="predicted"/>
<dbReference type="SMART" id="SM00950">
    <property type="entry name" value="Piwi"/>
    <property type="match status" value="1"/>
</dbReference>
<protein>
    <submittedName>
        <fullName evidence="2">2341_t:CDS:1</fullName>
    </submittedName>
</protein>
<dbReference type="InterPro" id="IPR036397">
    <property type="entry name" value="RNaseH_sf"/>
</dbReference>
<comment type="caution">
    <text evidence="2">The sequence shown here is derived from an EMBL/GenBank/DDBJ whole genome shotgun (WGS) entry which is preliminary data.</text>
</comment>
<sequence>MEPSLRGDKLDWKFFDRDGIKALNAILQQHPSLKFTQIGDSLFDMSTRQDIGNGVEIVWFLRKGNKLQISSHLARPSRRKKCELLGKQQLPPSLSQHDIRKLTAQYQKKVFRHTANKEVSLRDYFQTKYGITLKYMYLAEASNGDKQLPIECYEIVEGQRYWGNLNATQQTYQTIPGESIKLIDDAMKSKLAVKMDPVLKQFRLEVGQEMERVGAVVKEIPKVHYNGNSKHSSPRINEDRAKWQLTGVKLYQSGSTVESVHHAISKYVKLLEGTTVRPQVVLFIVDDDRGERKHMNKPQYDAVKQVLETIAGILSQCVRAPYIFNPKNMRGYCLNVSLKLNLKLDGTNSVISIPQLQEDSFLVLGADITHPTLGVKKFRPLQLSVLSIDTPSDIRKSTRHSIKKGVEDIVRKLPDRIVVYRDGIPGTLFQSVALDQSCLVSEMHALTWIVFISHRLPILLSANDIRFYWDDKKSNVPPGTIADSTITHPFLYDFFLQSSSTSFGTCRKPHYHVLLGENKFNVNELHDFKAVLQLPQAVSIPAPVYYV</sequence>
<reference evidence="2" key="1">
    <citation type="submission" date="2021-06" db="EMBL/GenBank/DDBJ databases">
        <authorList>
            <person name="Kallberg Y."/>
            <person name="Tangrot J."/>
            <person name="Rosling A."/>
        </authorList>
    </citation>
    <scope>NUCLEOTIDE SEQUENCE</scope>
    <source>
        <strain evidence="2">IA702</strain>
    </source>
</reference>
<dbReference type="OrthoDB" id="10252740at2759"/>
<dbReference type="InterPro" id="IPR036085">
    <property type="entry name" value="PAZ_dom_sf"/>
</dbReference>
<feature type="domain" description="Piwi" evidence="1">
    <location>
        <begin position="280"/>
        <end position="547"/>
    </location>
</feature>
<dbReference type="Gene3D" id="2.170.260.10">
    <property type="entry name" value="paz domain"/>
    <property type="match status" value="1"/>
</dbReference>
<dbReference type="GO" id="GO:0003676">
    <property type="term" value="F:nucleic acid binding"/>
    <property type="evidence" value="ECO:0007669"/>
    <property type="project" value="InterPro"/>
</dbReference>
<dbReference type="AlphaFoldDB" id="A0A9N8ZZP4"/>
<organism evidence="2 3">
    <name type="scientific">Paraglomus occultum</name>
    <dbReference type="NCBI Taxonomy" id="144539"/>
    <lineage>
        <taxon>Eukaryota</taxon>
        <taxon>Fungi</taxon>
        <taxon>Fungi incertae sedis</taxon>
        <taxon>Mucoromycota</taxon>
        <taxon>Glomeromycotina</taxon>
        <taxon>Glomeromycetes</taxon>
        <taxon>Paraglomerales</taxon>
        <taxon>Paraglomeraceae</taxon>
        <taxon>Paraglomus</taxon>
    </lineage>
</organism>
<dbReference type="PANTHER" id="PTHR22891">
    <property type="entry name" value="EUKARYOTIC TRANSLATION INITIATION FACTOR 2C"/>
    <property type="match status" value="1"/>
</dbReference>
<dbReference type="SUPFAM" id="SSF53098">
    <property type="entry name" value="Ribonuclease H-like"/>
    <property type="match status" value="1"/>
</dbReference>
<dbReference type="Gene3D" id="3.30.420.10">
    <property type="entry name" value="Ribonuclease H-like superfamily/Ribonuclease H"/>
    <property type="match status" value="1"/>
</dbReference>
<gene>
    <name evidence="2" type="ORF">POCULU_LOCUS3158</name>
</gene>
<dbReference type="Proteomes" id="UP000789572">
    <property type="component" value="Unassembled WGS sequence"/>
</dbReference>
<name>A0A9N8ZZP4_9GLOM</name>
<dbReference type="EMBL" id="CAJVPJ010000332">
    <property type="protein sequence ID" value="CAG8512766.1"/>
    <property type="molecule type" value="Genomic_DNA"/>
</dbReference>
<dbReference type="InterPro" id="IPR003165">
    <property type="entry name" value="Piwi"/>
</dbReference>
<keyword evidence="3" id="KW-1185">Reference proteome</keyword>
<dbReference type="InterPro" id="IPR012337">
    <property type="entry name" value="RNaseH-like_sf"/>
</dbReference>
<dbReference type="SUPFAM" id="SSF101690">
    <property type="entry name" value="PAZ domain"/>
    <property type="match status" value="1"/>
</dbReference>
<evidence type="ECO:0000313" key="2">
    <source>
        <dbReference type="EMBL" id="CAG8512766.1"/>
    </source>
</evidence>
<evidence type="ECO:0000313" key="3">
    <source>
        <dbReference type="Proteomes" id="UP000789572"/>
    </source>
</evidence>
<accession>A0A9N8ZZP4</accession>
<dbReference type="PROSITE" id="PS50822">
    <property type="entry name" value="PIWI"/>
    <property type="match status" value="1"/>
</dbReference>